<dbReference type="PANTHER" id="PTHR16305:SF35">
    <property type="entry name" value="TRANSCRIPTIONAL ACTIVATOR DOMAIN"/>
    <property type="match status" value="1"/>
</dbReference>
<dbReference type="SMART" id="SM00421">
    <property type="entry name" value="HTH_LUXR"/>
    <property type="match status" value="1"/>
</dbReference>
<dbReference type="PROSITE" id="PS50043">
    <property type="entry name" value="HTH_LUXR_2"/>
    <property type="match status" value="1"/>
</dbReference>
<evidence type="ECO:0000313" key="4">
    <source>
        <dbReference type="EMBL" id="TWF75696.1"/>
    </source>
</evidence>
<evidence type="ECO:0000256" key="2">
    <source>
        <dbReference type="ARBA" id="ARBA00022840"/>
    </source>
</evidence>
<dbReference type="PANTHER" id="PTHR16305">
    <property type="entry name" value="TESTICULAR SOLUBLE ADENYLYL CYCLASE"/>
    <property type="match status" value="1"/>
</dbReference>
<dbReference type="AlphaFoldDB" id="A0A561SLI6"/>
<dbReference type="InterPro" id="IPR041664">
    <property type="entry name" value="AAA_16"/>
</dbReference>
<dbReference type="InterPro" id="IPR011990">
    <property type="entry name" value="TPR-like_helical_dom_sf"/>
</dbReference>
<dbReference type="Gene3D" id="1.25.40.10">
    <property type="entry name" value="Tetratricopeptide repeat domain"/>
    <property type="match status" value="1"/>
</dbReference>
<dbReference type="InterPro" id="IPR027417">
    <property type="entry name" value="P-loop_NTPase"/>
</dbReference>
<keyword evidence="1" id="KW-0547">Nucleotide-binding</keyword>
<dbReference type="PRINTS" id="PR00038">
    <property type="entry name" value="HTHLUXR"/>
</dbReference>
<dbReference type="InterPro" id="IPR016032">
    <property type="entry name" value="Sig_transdc_resp-reg_C-effctor"/>
</dbReference>
<evidence type="ECO:0000256" key="1">
    <source>
        <dbReference type="ARBA" id="ARBA00022741"/>
    </source>
</evidence>
<dbReference type="GO" id="GO:0005524">
    <property type="term" value="F:ATP binding"/>
    <property type="evidence" value="ECO:0007669"/>
    <property type="project" value="UniProtKB-KW"/>
</dbReference>
<dbReference type="Gene3D" id="1.10.10.10">
    <property type="entry name" value="Winged helix-like DNA-binding domain superfamily/Winged helix DNA-binding domain"/>
    <property type="match status" value="1"/>
</dbReference>
<organism evidence="4 5">
    <name type="scientific">Pseudonocardia hierapolitana</name>
    <dbReference type="NCBI Taxonomy" id="1128676"/>
    <lineage>
        <taxon>Bacteria</taxon>
        <taxon>Bacillati</taxon>
        <taxon>Actinomycetota</taxon>
        <taxon>Actinomycetes</taxon>
        <taxon>Pseudonocardiales</taxon>
        <taxon>Pseudonocardiaceae</taxon>
        <taxon>Pseudonocardia</taxon>
    </lineage>
</organism>
<dbReference type="Pfam" id="PF00196">
    <property type="entry name" value="GerE"/>
    <property type="match status" value="1"/>
</dbReference>
<dbReference type="PROSITE" id="PS00622">
    <property type="entry name" value="HTH_LUXR_1"/>
    <property type="match status" value="1"/>
</dbReference>
<gene>
    <name evidence="4" type="ORF">FHX44_111580</name>
</gene>
<name>A0A561SLI6_9PSEU</name>
<dbReference type="GO" id="GO:0004016">
    <property type="term" value="F:adenylate cyclase activity"/>
    <property type="evidence" value="ECO:0007669"/>
    <property type="project" value="TreeGrafter"/>
</dbReference>
<feature type="domain" description="HTH luxR-type" evidence="3">
    <location>
        <begin position="852"/>
        <end position="913"/>
    </location>
</feature>
<dbReference type="InterPro" id="IPR036388">
    <property type="entry name" value="WH-like_DNA-bd_sf"/>
</dbReference>
<reference evidence="4 5" key="1">
    <citation type="submission" date="2019-06" db="EMBL/GenBank/DDBJ databases">
        <title>Sequencing the genomes of 1000 actinobacteria strains.</title>
        <authorList>
            <person name="Klenk H.-P."/>
        </authorList>
    </citation>
    <scope>NUCLEOTIDE SEQUENCE [LARGE SCALE GENOMIC DNA]</scope>
    <source>
        <strain evidence="4 5">DSM 45671</strain>
    </source>
</reference>
<comment type="caution">
    <text evidence="4">The sequence shown here is derived from an EMBL/GenBank/DDBJ whole genome shotgun (WGS) entry which is preliminary data.</text>
</comment>
<dbReference type="GO" id="GO:0005737">
    <property type="term" value="C:cytoplasm"/>
    <property type="evidence" value="ECO:0007669"/>
    <property type="project" value="TreeGrafter"/>
</dbReference>
<accession>A0A561SLI6</accession>
<proteinExistence type="predicted"/>
<dbReference type="GO" id="GO:0006355">
    <property type="term" value="P:regulation of DNA-templated transcription"/>
    <property type="evidence" value="ECO:0007669"/>
    <property type="project" value="InterPro"/>
</dbReference>
<dbReference type="SUPFAM" id="SSF46894">
    <property type="entry name" value="C-terminal effector domain of the bipartite response regulators"/>
    <property type="match status" value="1"/>
</dbReference>
<evidence type="ECO:0000313" key="5">
    <source>
        <dbReference type="Proteomes" id="UP000321261"/>
    </source>
</evidence>
<evidence type="ECO:0000259" key="3">
    <source>
        <dbReference type="PROSITE" id="PS50043"/>
    </source>
</evidence>
<dbReference type="Proteomes" id="UP000321261">
    <property type="component" value="Unassembled WGS sequence"/>
</dbReference>
<dbReference type="InterPro" id="IPR000792">
    <property type="entry name" value="Tscrpt_reg_LuxR_C"/>
</dbReference>
<dbReference type="Pfam" id="PF13191">
    <property type="entry name" value="AAA_16"/>
    <property type="match status" value="1"/>
</dbReference>
<dbReference type="CDD" id="cd06170">
    <property type="entry name" value="LuxR_C_like"/>
    <property type="match status" value="1"/>
</dbReference>
<protein>
    <submittedName>
        <fullName evidence="4">Regulatory LuxR family protein</fullName>
    </submittedName>
</protein>
<dbReference type="GO" id="GO:0003677">
    <property type="term" value="F:DNA binding"/>
    <property type="evidence" value="ECO:0007669"/>
    <property type="project" value="InterPro"/>
</dbReference>
<keyword evidence="2" id="KW-0067">ATP-binding</keyword>
<sequence length="913" mass="95807">MLLLERDAELGRVDALVDSVAGGAGRVLFVEGPAGIGKTRLLDATRERARAAGLSTLTARAGEVEREYAFGLVRALYEPALATACAAELLTGPARLAAPVLVLGAADSPAGIAERLHGLYWLTANLADRGPIVLLVDDAHWADEPSLRALAYLAHRIADLPVGLVVAARDDAASDLLAAVRAEPVATVARPGPLSRAGSDALVRTRFAAPAPQFCAACHEACGGNPMLLLALVDALAETPPDDDGVAAVHERAPAIVATSVLPRLRRLPPPAAAVARAVAMLGPDAELRHVAALAGLDHDRAAGAADALAAAGLLAQGRPLTFAHPLVGQVVADHMTPGERHDGHLGAARRLHAEEADPERVAAHLLDVERLGDRWVVAALREAARSALRKGAPTTAVAYLRRAVAEPPDPGARADTRIELGAAQLEIAASDGFATLSEALALAPGAAARARAALVASRAARSASDFRTAGRFLAEVQDRLDELEDALRYRVEAEAVFVHWTDPARRAEMTARARALEHRAAAGGAAGANVLLVLAFDALLGGAVTADRAADLAVRAAGVANDLDEPALGLVAAALNVLLALDRVEPARAALDRAIVVARHRGSLLQLGEATTFRAMLNHRLGMVPDAEADARLADRIAEETAGPSARRWTVAWLVRCLVERGELAEADDILQRSGVPVNLSVLLEARGHLRAAQGRADEALADLLAAGARAGRQLDHPGLVPWRPAAATVLRRLGRLGEARDAADEAVLLARRFAAPRALGMALHARGLVDDAPETLREAVDVLATTPARLEHARATVDLGAALRRANCRTDARKHLEHGMHEAHSCGADALVARAREELTACGARRRRPAATGWDALTPSERRVVQLARDGLSNREIAQTLFVTTKTVETHLGAAYRKLGISRRTELAALP</sequence>
<dbReference type="SUPFAM" id="SSF52540">
    <property type="entry name" value="P-loop containing nucleoside triphosphate hydrolases"/>
    <property type="match status" value="1"/>
</dbReference>
<dbReference type="SUPFAM" id="SSF48452">
    <property type="entry name" value="TPR-like"/>
    <property type="match status" value="1"/>
</dbReference>
<keyword evidence="5" id="KW-1185">Reference proteome</keyword>
<dbReference type="EMBL" id="VIWU01000001">
    <property type="protein sequence ID" value="TWF75696.1"/>
    <property type="molecule type" value="Genomic_DNA"/>
</dbReference>
<dbReference type="RefSeq" id="WP_246170912.1">
    <property type="nucleotide sequence ID" value="NZ_VIWU01000001.1"/>
</dbReference>